<gene>
    <name evidence="2" type="ORF">pf16_132</name>
</gene>
<dbReference type="Proteomes" id="UP000225821">
    <property type="component" value="Segment"/>
</dbReference>
<accession>A0A1S5R402</accession>
<sequence>MSQTEAPEQQMTHAQQEVLAMYITAAQVAHNVNRAYCQSLGDESIPDWNDAPEWQQQSAIDGVAFHFSNPDATPDASHKNWMAEKVRTGWVYGKVKDPETRRHPCMVPYDQLPQEQRSKDFLFKAVCEEFAKIFGMREVA</sequence>
<dbReference type="OrthoDB" id="11529at10239"/>
<dbReference type="InterPro" id="IPR003032">
    <property type="entry name" value="Ryanodine_rcpt"/>
</dbReference>
<dbReference type="EMBL" id="KU873925">
    <property type="protein sequence ID" value="AND75055.1"/>
    <property type="molecule type" value="Genomic_DNA"/>
</dbReference>
<keyword evidence="3" id="KW-1185">Reference proteome</keyword>
<reference evidence="2 3" key="1">
    <citation type="submission" date="2016-03" db="EMBL/GenBank/DDBJ databases">
        <title>Characterisation of pf16 and phiPMW: Two novel phages infecting Pseudomonas putida PpG1.</title>
        <authorList>
            <person name="Magill D.J."/>
            <person name="Krylov V.N."/>
            <person name="Shaburova O.V."/>
            <person name="Allen C.C.R."/>
            <person name="McGrath J.W."/>
            <person name="Quinn J.P."/>
            <person name="Kulakov L.A."/>
        </authorList>
    </citation>
    <scope>NUCLEOTIDE SEQUENCE [LARGE SCALE GENOMIC DNA]</scope>
</reference>
<evidence type="ECO:0000313" key="2">
    <source>
        <dbReference type="EMBL" id="AND75055.1"/>
    </source>
</evidence>
<evidence type="ECO:0000259" key="1">
    <source>
        <dbReference type="Pfam" id="PF02026"/>
    </source>
</evidence>
<organism evidence="2 3">
    <name type="scientific">Pseudomonas phage pf16</name>
    <dbReference type="NCBI Taxonomy" id="1815630"/>
    <lineage>
        <taxon>Viruses</taxon>
        <taxon>Duplodnaviria</taxon>
        <taxon>Heunggongvirae</taxon>
        <taxon>Uroviricota</taxon>
        <taxon>Caudoviricetes</taxon>
        <taxon>Chakrabartyvirus</taxon>
        <taxon>Chakrabartyvirus pf16</taxon>
    </lineage>
</organism>
<dbReference type="Gene3D" id="6.20.350.10">
    <property type="match status" value="1"/>
</dbReference>
<protein>
    <recommendedName>
        <fullName evidence="1">Ryanodine receptor Ryr domain-containing protein</fullName>
    </recommendedName>
</protein>
<name>A0A1S5R402_9CAUD</name>
<proteinExistence type="predicted"/>
<dbReference type="Pfam" id="PF02026">
    <property type="entry name" value="RyR"/>
    <property type="match status" value="1"/>
</dbReference>
<feature type="domain" description="Ryanodine receptor Ryr" evidence="1">
    <location>
        <begin position="76"/>
        <end position="120"/>
    </location>
</feature>
<evidence type="ECO:0000313" key="3">
    <source>
        <dbReference type="Proteomes" id="UP000225821"/>
    </source>
</evidence>